<dbReference type="Gene3D" id="2.30.130.30">
    <property type="entry name" value="Hypothetical protein"/>
    <property type="match status" value="1"/>
</dbReference>
<evidence type="ECO:0000313" key="2">
    <source>
        <dbReference type="EMBL" id="CAK9014885.1"/>
    </source>
</evidence>
<feature type="compositionally biased region" description="Basic residues" evidence="1">
    <location>
        <begin position="155"/>
        <end position="175"/>
    </location>
</feature>
<feature type="compositionally biased region" description="Basic residues" evidence="1">
    <location>
        <begin position="136"/>
        <end position="145"/>
    </location>
</feature>
<proteinExistence type="predicted"/>
<organism evidence="2 3">
    <name type="scientific">Durusdinium trenchii</name>
    <dbReference type="NCBI Taxonomy" id="1381693"/>
    <lineage>
        <taxon>Eukaryota</taxon>
        <taxon>Sar</taxon>
        <taxon>Alveolata</taxon>
        <taxon>Dinophyceae</taxon>
        <taxon>Suessiales</taxon>
        <taxon>Symbiodiniaceae</taxon>
        <taxon>Durusdinium</taxon>
    </lineage>
</organism>
<reference evidence="2 3" key="1">
    <citation type="submission" date="2024-02" db="EMBL/GenBank/DDBJ databases">
        <authorList>
            <person name="Chen Y."/>
            <person name="Shah S."/>
            <person name="Dougan E. K."/>
            <person name="Thang M."/>
            <person name="Chan C."/>
        </authorList>
    </citation>
    <scope>NUCLEOTIDE SEQUENCE [LARGE SCALE GENOMIC DNA]</scope>
</reference>
<feature type="region of interest" description="Disordered" evidence="1">
    <location>
        <begin position="323"/>
        <end position="348"/>
    </location>
</feature>
<feature type="region of interest" description="Disordered" evidence="1">
    <location>
        <begin position="134"/>
        <end position="194"/>
    </location>
</feature>
<gene>
    <name evidence="2" type="ORF">CCMP2556_LOCUS11884</name>
</gene>
<dbReference type="Proteomes" id="UP001642484">
    <property type="component" value="Unassembled WGS sequence"/>
</dbReference>
<name>A0ABP0JKV0_9DINO</name>
<evidence type="ECO:0000313" key="3">
    <source>
        <dbReference type="Proteomes" id="UP001642484"/>
    </source>
</evidence>
<evidence type="ECO:0000256" key="1">
    <source>
        <dbReference type="SAM" id="MobiDB-lite"/>
    </source>
</evidence>
<keyword evidence="3" id="KW-1185">Reference proteome</keyword>
<comment type="caution">
    <text evidence="2">The sequence shown here is derived from an EMBL/GenBank/DDBJ whole genome shotgun (WGS) entry which is preliminary data.</text>
</comment>
<protein>
    <submittedName>
        <fullName evidence="2">Uncharacterized protein</fullName>
    </submittedName>
</protein>
<accession>A0ABP0JKV0</accession>
<dbReference type="EMBL" id="CAXAMN010005669">
    <property type="protein sequence ID" value="CAK9014885.1"/>
    <property type="molecule type" value="Genomic_DNA"/>
</dbReference>
<sequence>MSQPDRALLVQPVWAQRLLQGEVNCLVKPHSTSVRGLVFLAEARTGRVVGTARLTSARQLTPEQMASEPIRQEVMESGFKSAHAWFLENVSGLDATWVIPAEARKGCAQWIPRQRWEPAAPLALPNRTVRPAARAWPKRLPRKRPCGWTEPELRPRRHFPRQRSKPKSSRQRQANRCHANEPAATLEQPLQRNGSVMPLSHRLAAGRTRDRQLHLAQMHLFHEPCRLHEPQRPQSGLFAEHEGKPVYVVGTWLDTRKKRLMTDVLPLSQGEDSASYSAFRKQIFSCPQQTLRRVGQEVLVLEKRNLRKERLLFRVESRVHAPADASEQVDSEGSRQGHELEETGQCAPIPPLVDPCQASECEAQETVHFAGVQPATRVKPLLAIQHGPCGKHGQRKGIVVLRRKCHASRYILDLPVPIVLDTRPWRCLACGLYFPVKINDIQNRFPGTLVAKCAKQAHVFFTKRFLQLIIGKFGETFNAAAVKRFVLDLYLANTIYINHAERALWAIDSIPRLSSLRFMLREALLSYLPGLIRHIEEHVHVYSGSAIRGDGHYKVAARIRVADGTPPSVIYAWCGVDGALLRPPAALASETWPVLKEDLAKLIPDLARNRKRAGLPGQAVYPAFHATDTYGKHRLKLQSFYTTLAEPQLSVSAKTPQAEAQSAEPAEKYCPTLITGDPAHDCFALRRLVSTKSTDAHAFLSAHRDLMERLSLPSPPHASYASDKSSMCELPEEARSALQLLISDGAKGKEKCGQSTLQQVHAFLQQPYVTEATTWQELYGRQLPRCVVSTLLRVLGKQDDLHPTLQRWNYRSKKEFRVESRRILRWWSRCVHHKATFRKRILRDRQKAFWTRKVCAVNTKVRGHFKRMRKPLRVEGFFAWKQAAEATRAAAIPVQSGTIPVERYWACLLTYLPTSSQYISYKWYSVLAGLAFVKYNYHHFAGKALSGIAERDVDVQSKIETATMLARVLHSAEESRCKHLNALFDPFRDDEHC</sequence>
<feature type="compositionally biased region" description="Basic and acidic residues" evidence="1">
    <location>
        <begin position="332"/>
        <end position="341"/>
    </location>
</feature>